<dbReference type="InterPro" id="IPR001080">
    <property type="entry name" value="3Fe4S_ferredoxin"/>
</dbReference>
<dbReference type="EMBL" id="JBHSPX010000002">
    <property type="protein sequence ID" value="MFC6062148.1"/>
    <property type="molecule type" value="Genomic_DNA"/>
</dbReference>
<keyword evidence="6 8" id="KW-0411">Iron-sulfur</keyword>
<feature type="domain" description="4Fe-4S ferredoxin-type" evidence="9">
    <location>
        <begin position="5"/>
        <end position="33"/>
    </location>
</feature>
<protein>
    <recommendedName>
        <fullName evidence="8">Ferredoxin</fullName>
    </recommendedName>
</protein>
<gene>
    <name evidence="10" type="ORF">ACFP4F_06290</name>
</gene>
<comment type="caution">
    <text evidence="10">The sequence shown here is derived from an EMBL/GenBank/DDBJ whole genome shotgun (WGS) entry which is preliminary data.</text>
</comment>
<evidence type="ECO:0000256" key="5">
    <source>
        <dbReference type="ARBA" id="ARBA00023004"/>
    </source>
</evidence>
<keyword evidence="3 8" id="KW-0479">Metal-binding</keyword>
<evidence type="ECO:0000256" key="4">
    <source>
        <dbReference type="ARBA" id="ARBA00022982"/>
    </source>
</evidence>
<accession>A0ABW1MFD4</accession>
<evidence type="ECO:0000256" key="3">
    <source>
        <dbReference type="ARBA" id="ARBA00022723"/>
    </source>
</evidence>
<proteinExistence type="predicted"/>
<comment type="function">
    <text evidence="8">Ferredoxins are iron-sulfur proteins that transfer electrons in a wide variety of metabolic reactions.</text>
</comment>
<keyword evidence="11" id="KW-1185">Reference proteome</keyword>
<dbReference type="PANTHER" id="PTHR36923:SF3">
    <property type="entry name" value="FERREDOXIN"/>
    <property type="match status" value="1"/>
</dbReference>
<evidence type="ECO:0000256" key="6">
    <source>
        <dbReference type="ARBA" id="ARBA00023014"/>
    </source>
</evidence>
<dbReference type="Proteomes" id="UP001596139">
    <property type="component" value="Unassembled WGS sequence"/>
</dbReference>
<comment type="cofactor">
    <cofactor evidence="1">
        <name>[3Fe-4S] cluster</name>
        <dbReference type="ChEBI" id="CHEBI:21137"/>
    </cofactor>
</comment>
<keyword evidence="5 8" id="KW-0408">Iron</keyword>
<keyword evidence="7" id="KW-0003">3Fe-4S</keyword>
<evidence type="ECO:0000313" key="11">
    <source>
        <dbReference type="Proteomes" id="UP001596139"/>
    </source>
</evidence>
<dbReference type="Pfam" id="PF13370">
    <property type="entry name" value="Fer4_13"/>
    <property type="match status" value="1"/>
</dbReference>
<dbReference type="SUPFAM" id="SSF54862">
    <property type="entry name" value="4Fe-4S ferredoxins"/>
    <property type="match status" value="1"/>
</dbReference>
<evidence type="ECO:0000256" key="8">
    <source>
        <dbReference type="RuleBase" id="RU368020"/>
    </source>
</evidence>
<keyword evidence="4 8" id="KW-0249">Electron transport</keyword>
<organism evidence="10 11">
    <name type="scientific">Streptomyces ochraceiscleroticus</name>
    <dbReference type="NCBI Taxonomy" id="47761"/>
    <lineage>
        <taxon>Bacteria</taxon>
        <taxon>Bacillati</taxon>
        <taxon>Actinomycetota</taxon>
        <taxon>Actinomycetes</taxon>
        <taxon>Kitasatosporales</taxon>
        <taxon>Streptomycetaceae</taxon>
        <taxon>Streptomyces</taxon>
    </lineage>
</organism>
<evidence type="ECO:0000256" key="2">
    <source>
        <dbReference type="ARBA" id="ARBA00022448"/>
    </source>
</evidence>
<reference evidence="11" key="1">
    <citation type="journal article" date="2019" name="Int. J. Syst. Evol. Microbiol.">
        <title>The Global Catalogue of Microorganisms (GCM) 10K type strain sequencing project: providing services to taxonomists for standard genome sequencing and annotation.</title>
        <authorList>
            <consortium name="The Broad Institute Genomics Platform"/>
            <consortium name="The Broad Institute Genome Sequencing Center for Infectious Disease"/>
            <person name="Wu L."/>
            <person name="Ma J."/>
        </authorList>
    </citation>
    <scope>NUCLEOTIDE SEQUENCE [LARGE SCALE GENOMIC DNA]</scope>
    <source>
        <strain evidence="11">CGMCC 1.15180</strain>
    </source>
</reference>
<dbReference type="InterPro" id="IPR051269">
    <property type="entry name" value="Fe-S_cluster_ET"/>
</dbReference>
<dbReference type="InterPro" id="IPR017896">
    <property type="entry name" value="4Fe4S_Fe-S-bd"/>
</dbReference>
<dbReference type="RefSeq" id="WP_031055281.1">
    <property type="nucleotide sequence ID" value="NZ_JBHSPX010000002.1"/>
</dbReference>
<name>A0ABW1MFD4_9ACTN</name>
<dbReference type="PRINTS" id="PR00352">
    <property type="entry name" value="3FE4SFRDOXIN"/>
</dbReference>
<dbReference type="PROSITE" id="PS51379">
    <property type="entry name" value="4FE4S_FER_2"/>
    <property type="match status" value="1"/>
</dbReference>
<evidence type="ECO:0000313" key="10">
    <source>
        <dbReference type="EMBL" id="MFC6062148.1"/>
    </source>
</evidence>
<evidence type="ECO:0000256" key="1">
    <source>
        <dbReference type="ARBA" id="ARBA00001927"/>
    </source>
</evidence>
<keyword evidence="2 8" id="KW-0813">Transport</keyword>
<evidence type="ECO:0000256" key="7">
    <source>
        <dbReference type="ARBA" id="ARBA00023291"/>
    </source>
</evidence>
<sequence length="77" mass="7928">MGDRWQVEVDRGVCIGSGLCVSTAPGDFRLDSARQSHPVAGVTDAREAVLAAAEGCPVEAILITEADSGESVFPPEG</sequence>
<evidence type="ECO:0000259" key="9">
    <source>
        <dbReference type="PROSITE" id="PS51379"/>
    </source>
</evidence>
<dbReference type="PANTHER" id="PTHR36923">
    <property type="entry name" value="FERREDOXIN"/>
    <property type="match status" value="1"/>
</dbReference>
<dbReference type="Gene3D" id="3.30.70.20">
    <property type="match status" value="1"/>
</dbReference>